<evidence type="ECO:0000256" key="2">
    <source>
        <dbReference type="ARBA" id="ARBA00022723"/>
    </source>
</evidence>
<sequence>MTDLEYLDRAEQLLLAVEQSCDRLNDETDADIDAQRVGGMVTLVFANRTQIVINQQKPLHEIWMAAKAGGFHYKFDGQHWQDTKGGGEFFENLSRFASAQSGLTLAFTAKTV</sequence>
<keyword evidence="2 4" id="KW-0479">Metal-binding</keyword>
<evidence type="ECO:0000313" key="5">
    <source>
        <dbReference type="EMBL" id="MDH2005601.1"/>
    </source>
</evidence>
<dbReference type="SMART" id="SM01219">
    <property type="entry name" value="Frataxin_Cyay"/>
    <property type="match status" value="1"/>
</dbReference>
<keyword evidence="3 4" id="KW-0408">Iron</keyword>
<dbReference type="NCBIfam" id="TIGR03421">
    <property type="entry name" value="FeS_CyaY"/>
    <property type="match status" value="1"/>
</dbReference>
<dbReference type="EMBL" id="JAOCJW010000014">
    <property type="protein sequence ID" value="MDH2005601.1"/>
    <property type="molecule type" value="Genomic_DNA"/>
</dbReference>
<evidence type="ECO:0000313" key="6">
    <source>
        <dbReference type="Proteomes" id="UP001161294"/>
    </source>
</evidence>
<dbReference type="GeneID" id="74937071"/>
<dbReference type="PROSITE" id="PS50810">
    <property type="entry name" value="FRATAXIN_2"/>
    <property type="match status" value="1"/>
</dbReference>
<gene>
    <name evidence="4 5" type="primary">cyaY</name>
    <name evidence="5" type="ORF">N5J23_08580</name>
</gene>
<evidence type="ECO:0000256" key="1">
    <source>
        <dbReference type="ARBA" id="ARBA00008183"/>
    </source>
</evidence>
<evidence type="ECO:0000256" key="3">
    <source>
        <dbReference type="ARBA" id="ARBA00023004"/>
    </source>
</evidence>
<proteinExistence type="inferred from homology"/>
<dbReference type="RefSeq" id="WP_154164215.1">
    <property type="nucleotide sequence ID" value="NZ_CAURON010000004.1"/>
</dbReference>
<evidence type="ECO:0000256" key="4">
    <source>
        <dbReference type="HAMAP-Rule" id="MF_00142"/>
    </source>
</evidence>
<dbReference type="SUPFAM" id="SSF55387">
    <property type="entry name" value="Frataxin/Nqo15-like"/>
    <property type="match status" value="1"/>
</dbReference>
<dbReference type="InterPro" id="IPR002908">
    <property type="entry name" value="Frataxin/CyaY"/>
</dbReference>
<reference evidence="5" key="1">
    <citation type="submission" date="2022-09" db="EMBL/GenBank/DDBJ databases">
        <title>Intensive care unit water sources are persistently colonized with multi-drug resistant bacteria and are the site of extensive horizontal gene transfer of antibiotic resistance genes.</title>
        <authorList>
            <person name="Diorio-Toth L."/>
        </authorList>
    </citation>
    <scope>NUCLEOTIDE SEQUENCE</scope>
    <source>
        <strain evidence="5">GD03686</strain>
    </source>
</reference>
<comment type="function">
    <text evidence="4">Involved in iron-sulfur (Fe-S) cluster assembly. May act as a regulator of Fe-S biogenesis.</text>
</comment>
<name>A0AA42W1J9_9BURK</name>
<dbReference type="HAMAP" id="MF_00142">
    <property type="entry name" value="CyaY"/>
    <property type="match status" value="1"/>
</dbReference>
<comment type="similarity">
    <text evidence="1 4">Belongs to the frataxin family.</text>
</comment>
<comment type="caution">
    <text evidence="5">The sequence shown here is derived from an EMBL/GenBank/DDBJ whole genome shotgun (WGS) entry which is preliminary data.</text>
</comment>
<dbReference type="GO" id="GO:0005829">
    <property type="term" value="C:cytosol"/>
    <property type="evidence" value="ECO:0007669"/>
    <property type="project" value="TreeGrafter"/>
</dbReference>
<dbReference type="InterPro" id="IPR036524">
    <property type="entry name" value="Frataxin/CyaY_sf"/>
</dbReference>
<dbReference type="GO" id="GO:0008199">
    <property type="term" value="F:ferric iron binding"/>
    <property type="evidence" value="ECO:0007669"/>
    <property type="project" value="InterPro"/>
</dbReference>
<dbReference type="InterPro" id="IPR047584">
    <property type="entry name" value="CyaY"/>
</dbReference>
<dbReference type="Proteomes" id="UP001161294">
    <property type="component" value="Unassembled WGS sequence"/>
</dbReference>
<dbReference type="GO" id="GO:0016226">
    <property type="term" value="P:iron-sulfur cluster assembly"/>
    <property type="evidence" value="ECO:0007669"/>
    <property type="project" value="UniProtKB-UniRule"/>
</dbReference>
<dbReference type="PANTHER" id="PTHR16821:SF2">
    <property type="entry name" value="FRATAXIN, MITOCHONDRIAL"/>
    <property type="match status" value="1"/>
</dbReference>
<dbReference type="Pfam" id="PF01491">
    <property type="entry name" value="Frataxin_Cyay"/>
    <property type="match status" value="1"/>
</dbReference>
<accession>A0AA42W1J9</accession>
<dbReference type="GO" id="GO:0008198">
    <property type="term" value="F:ferrous iron binding"/>
    <property type="evidence" value="ECO:0007669"/>
    <property type="project" value="TreeGrafter"/>
</dbReference>
<dbReference type="Gene3D" id="3.30.920.10">
    <property type="entry name" value="Frataxin/CyaY"/>
    <property type="match status" value="1"/>
</dbReference>
<protein>
    <recommendedName>
        <fullName evidence="4">Iron-sulfur cluster assembly protein CyaY</fullName>
    </recommendedName>
</protein>
<dbReference type="AlphaFoldDB" id="A0AA42W1J9"/>
<dbReference type="PANTHER" id="PTHR16821">
    <property type="entry name" value="FRATAXIN"/>
    <property type="match status" value="1"/>
</dbReference>
<organism evidence="5 6">
    <name type="scientific">Comamonas aquatica</name>
    <dbReference type="NCBI Taxonomy" id="225991"/>
    <lineage>
        <taxon>Bacteria</taxon>
        <taxon>Pseudomonadati</taxon>
        <taxon>Pseudomonadota</taxon>
        <taxon>Betaproteobacteria</taxon>
        <taxon>Burkholderiales</taxon>
        <taxon>Comamonadaceae</taxon>
        <taxon>Comamonas</taxon>
    </lineage>
</organism>